<comment type="caution">
    <text evidence="1">The sequence shown here is derived from an EMBL/GenBank/DDBJ whole genome shotgun (WGS) entry which is preliminary data.</text>
</comment>
<dbReference type="AlphaFoldDB" id="A0AAD5QV74"/>
<dbReference type="Proteomes" id="UP001196413">
    <property type="component" value="Unassembled WGS sequence"/>
</dbReference>
<proteinExistence type="predicted"/>
<keyword evidence="2" id="KW-1185">Reference proteome</keyword>
<dbReference type="EMBL" id="JAHQIW010003930">
    <property type="protein sequence ID" value="KAJ1360671.1"/>
    <property type="molecule type" value="Genomic_DNA"/>
</dbReference>
<sequence length="117" mass="13524">MNQYVIVHQLENDGSLFVGKLADAKPVENDPEKNNLRTEIRRLRRLIWTEDFLIDLLMKKIVKLQKSDILATEDGVESGEYRGPIRRHPSSSVVSMICRVMIPRQSQETGLFLQYPV</sequence>
<organism evidence="1 2">
    <name type="scientific">Parelaphostrongylus tenuis</name>
    <name type="common">Meningeal worm</name>
    <dbReference type="NCBI Taxonomy" id="148309"/>
    <lineage>
        <taxon>Eukaryota</taxon>
        <taxon>Metazoa</taxon>
        <taxon>Ecdysozoa</taxon>
        <taxon>Nematoda</taxon>
        <taxon>Chromadorea</taxon>
        <taxon>Rhabditida</taxon>
        <taxon>Rhabditina</taxon>
        <taxon>Rhabditomorpha</taxon>
        <taxon>Strongyloidea</taxon>
        <taxon>Metastrongylidae</taxon>
        <taxon>Parelaphostrongylus</taxon>
    </lineage>
</organism>
<protein>
    <submittedName>
        <fullName evidence="1">Uncharacterized protein</fullName>
    </submittedName>
</protein>
<reference evidence="1" key="1">
    <citation type="submission" date="2021-06" db="EMBL/GenBank/DDBJ databases">
        <title>Parelaphostrongylus tenuis whole genome reference sequence.</title>
        <authorList>
            <person name="Garwood T.J."/>
            <person name="Larsen P.A."/>
            <person name="Fountain-Jones N.M."/>
            <person name="Garbe J.R."/>
            <person name="Macchietto M.G."/>
            <person name="Kania S.A."/>
            <person name="Gerhold R.W."/>
            <person name="Richards J.E."/>
            <person name="Wolf T.M."/>
        </authorList>
    </citation>
    <scope>NUCLEOTIDE SEQUENCE</scope>
    <source>
        <strain evidence="1">MNPRO001-30</strain>
        <tissue evidence="1">Meninges</tissue>
    </source>
</reference>
<evidence type="ECO:0000313" key="2">
    <source>
        <dbReference type="Proteomes" id="UP001196413"/>
    </source>
</evidence>
<accession>A0AAD5QV74</accession>
<evidence type="ECO:0000313" key="1">
    <source>
        <dbReference type="EMBL" id="KAJ1360671.1"/>
    </source>
</evidence>
<name>A0AAD5QV74_PARTN</name>
<gene>
    <name evidence="1" type="ORF">KIN20_019698</name>
</gene>